<gene>
    <name evidence="4" type="ORF">POM88_054420</name>
</gene>
<dbReference type="PANTHER" id="PTHR31342:SF43">
    <property type="entry name" value="F11A17.16"/>
    <property type="match status" value="1"/>
</dbReference>
<dbReference type="GO" id="GO:0055028">
    <property type="term" value="C:cortical microtubule"/>
    <property type="evidence" value="ECO:0007669"/>
    <property type="project" value="TreeGrafter"/>
</dbReference>
<dbReference type="Proteomes" id="UP001237642">
    <property type="component" value="Unassembled WGS sequence"/>
</dbReference>
<feature type="compositionally biased region" description="Polar residues" evidence="3">
    <location>
        <begin position="60"/>
        <end position="80"/>
    </location>
</feature>
<proteinExistence type="predicted"/>
<comment type="caution">
    <text evidence="4">The sequence shown here is derived from an EMBL/GenBank/DDBJ whole genome shotgun (WGS) entry which is preliminary data.</text>
</comment>
<dbReference type="PANTHER" id="PTHR31342">
    <property type="entry name" value="PROTEIN CHUP1, CHLOROPLASTIC"/>
    <property type="match status" value="1"/>
</dbReference>
<feature type="compositionally biased region" description="Pro residues" evidence="3">
    <location>
        <begin position="265"/>
        <end position="276"/>
    </location>
</feature>
<evidence type="ECO:0000313" key="5">
    <source>
        <dbReference type="Proteomes" id="UP001237642"/>
    </source>
</evidence>
<feature type="compositionally biased region" description="Low complexity" evidence="3">
    <location>
        <begin position="1"/>
        <end position="17"/>
    </location>
</feature>
<feature type="region of interest" description="Disordered" evidence="3">
    <location>
        <begin position="263"/>
        <end position="291"/>
    </location>
</feature>
<evidence type="ECO:0000313" key="4">
    <source>
        <dbReference type="EMBL" id="KAK1351372.1"/>
    </source>
</evidence>
<evidence type="ECO:0000256" key="2">
    <source>
        <dbReference type="SAM" id="Coils"/>
    </source>
</evidence>
<dbReference type="AlphaFoldDB" id="A0AAD8GN39"/>
<name>A0AAD8GN39_9APIA</name>
<sequence length="564" mass="62804">MKTEESNSSVSISTTPSKFRVSASSKSKNLPKTEILNGGVSISPLPQSRRATSVPPRDAINNSSSSNLKMNRRSILSNRPKSGEECVAGSQNGKEFEEVKLVNRSVNRAVVESYARPAKNSKKRSDLDLEDVKKGLEEKLDQKENLIRELQSELLDLKAELGRSQSLNVELQSQNKKLSEDLALAQSKNNTVMTTTKKEKDLVADIPSSKFKDIQKLIAKQLENSITKKDKIIETSKKIAPSTATKSPGVGIANVQPKFYDCPSALPPPPPPPLPPRRAAKAASTRKASPVVEMYQSMTTNKGKNPSVGGKYSKQISSSAHNSIVGEIQNRSAHLLAIKSDIETRGEFVEGLIQKVLAAAYQDIEDVLQFVDWLDNELSSLADERAVLRHFQWPEKKADAMREAAIEYRSLKLLESEVSSYKDDTNIPCGIALKKMASLLDKSERSIQRLIKLRNSVMPTYKNHKIPTDWMFDSGTVAKIKQASRMLANMYMKRVTLELESFRYSERESTQEAFLLQGVHFAYRAHQFSGGLDSETMCAFEEMRQRVPGHLQSSRDIFSAIPLS</sequence>
<feature type="compositionally biased region" description="Low complexity" evidence="3">
    <location>
        <begin position="281"/>
        <end position="290"/>
    </location>
</feature>
<reference evidence="4" key="1">
    <citation type="submission" date="2023-02" db="EMBL/GenBank/DDBJ databases">
        <title>Genome of toxic invasive species Heracleum sosnowskyi carries increased number of genes despite the absence of recent whole-genome duplications.</title>
        <authorList>
            <person name="Schelkunov M."/>
            <person name="Shtratnikova V."/>
            <person name="Makarenko M."/>
            <person name="Klepikova A."/>
            <person name="Omelchenko D."/>
            <person name="Novikova G."/>
            <person name="Obukhova E."/>
            <person name="Bogdanov V."/>
            <person name="Penin A."/>
            <person name="Logacheva M."/>
        </authorList>
    </citation>
    <scope>NUCLEOTIDE SEQUENCE</scope>
    <source>
        <strain evidence="4">Hsosn_3</strain>
        <tissue evidence="4">Leaf</tissue>
    </source>
</reference>
<keyword evidence="5" id="KW-1185">Reference proteome</keyword>
<feature type="region of interest" description="Disordered" evidence="3">
    <location>
        <begin position="1"/>
        <end position="90"/>
    </location>
</feature>
<organism evidence="4 5">
    <name type="scientific">Heracleum sosnowskyi</name>
    <dbReference type="NCBI Taxonomy" id="360622"/>
    <lineage>
        <taxon>Eukaryota</taxon>
        <taxon>Viridiplantae</taxon>
        <taxon>Streptophyta</taxon>
        <taxon>Embryophyta</taxon>
        <taxon>Tracheophyta</taxon>
        <taxon>Spermatophyta</taxon>
        <taxon>Magnoliopsida</taxon>
        <taxon>eudicotyledons</taxon>
        <taxon>Gunneridae</taxon>
        <taxon>Pentapetalae</taxon>
        <taxon>asterids</taxon>
        <taxon>campanulids</taxon>
        <taxon>Apiales</taxon>
        <taxon>Apiaceae</taxon>
        <taxon>Apioideae</taxon>
        <taxon>apioid superclade</taxon>
        <taxon>Tordylieae</taxon>
        <taxon>Tordyliinae</taxon>
        <taxon>Heracleum</taxon>
    </lineage>
</organism>
<dbReference type="EMBL" id="JAUIZM010000043">
    <property type="protein sequence ID" value="KAK1351372.1"/>
    <property type="molecule type" value="Genomic_DNA"/>
</dbReference>
<accession>A0AAD8GN39</accession>
<protein>
    <submittedName>
        <fullName evidence="4">Protein CHUP1, chloroplastic</fullName>
    </submittedName>
</protein>
<dbReference type="InterPro" id="IPR040265">
    <property type="entry name" value="CHUP1/IPGA1-like"/>
</dbReference>
<keyword evidence="1 2" id="KW-0175">Coiled coil</keyword>
<evidence type="ECO:0000256" key="3">
    <source>
        <dbReference type="SAM" id="MobiDB-lite"/>
    </source>
</evidence>
<feature type="coiled-coil region" evidence="2">
    <location>
        <begin position="129"/>
        <end position="188"/>
    </location>
</feature>
<dbReference type="GO" id="GO:0072699">
    <property type="term" value="P:protein localization to cortical microtubule cytoskeleton"/>
    <property type="evidence" value="ECO:0007669"/>
    <property type="project" value="TreeGrafter"/>
</dbReference>
<reference evidence="4" key="2">
    <citation type="submission" date="2023-05" db="EMBL/GenBank/DDBJ databases">
        <authorList>
            <person name="Schelkunov M.I."/>
        </authorList>
    </citation>
    <scope>NUCLEOTIDE SEQUENCE</scope>
    <source>
        <strain evidence="4">Hsosn_3</strain>
        <tissue evidence="4">Leaf</tissue>
    </source>
</reference>
<evidence type="ECO:0000256" key="1">
    <source>
        <dbReference type="ARBA" id="ARBA00023054"/>
    </source>
</evidence>